<dbReference type="EMBL" id="CP032050">
    <property type="protein sequence ID" value="AYN69711.1"/>
    <property type="molecule type" value="Genomic_DNA"/>
</dbReference>
<evidence type="ECO:0000313" key="1">
    <source>
        <dbReference type="EMBL" id="AYN69711.1"/>
    </source>
</evidence>
<dbReference type="OrthoDB" id="725917at2"/>
<dbReference type="PROSITE" id="PS51257">
    <property type="entry name" value="PROKAR_LIPOPROTEIN"/>
    <property type="match status" value="1"/>
</dbReference>
<protein>
    <submittedName>
        <fullName evidence="1">SusD/RagB family nutrient-binding outer membrane lipoprotein</fullName>
    </submittedName>
</protein>
<organism evidence="1 2">
    <name type="scientific">Euzebyella marina</name>
    <dbReference type="NCBI Taxonomy" id="1761453"/>
    <lineage>
        <taxon>Bacteria</taxon>
        <taxon>Pseudomonadati</taxon>
        <taxon>Bacteroidota</taxon>
        <taxon>Flavobacteriia</taxon>
        <taxon>Flavobacteriales</taxon>
        <taxon>Flavobacteriaceae</taxon>
        <taxon>Euzebyella</taxon>
    </lineage>
</organism>
<accession>A0A3G2LBY7</accession>
<dbReference type="InterPro" id="IPR041662">
    <property type="entry name" value="SusD-like_2"/>
</dbReference>
<name>A0A3G2LBY7_9FLAO</name>
<sequence>MKNIIYRIMAFGMVFLVISCDKNFDEINTNNVDPTSDSVDPIFLLNNAIINTSFSNAQLIYDLGVVQQIVSPNSGVLTGANYNQDNRDVTDDHWVKYYENVIKNTGDIMGQLQAEEAPERPNLLQMTRLIQAMTFMILTDEYGDVPYSEAGKGISDQIVLPAYDAQEAIYTDLINEVKEATAALSESAPSENGEVLYSGDIQKWKRFGYSLLLRLGMHLSEVNPGLAEQTVNDAIAGGVMQSNDDNYVVRHDSNFTNNAGSLLNATEANNFYMVDTFVDFLTSTNDPRLESLALRFVGATSGPDQTIDAGVKDPEEQVGMPMGYDNGTIGAVASNLGLASFYDFTQIDRFRIAKQTAPMYIITYSQTQLLLAEAAVRGWTSGDATELYNQGVRAHMELMVEYDASVEILNEDIEAYLAENPFDAGNALEQIGNQYWVSCFMNGPEAFANFRRTGFPALDRNTYPAQDISTDFINRLTYPNSEVATNNENLGAAVSRMGADNLETKIWWDQ</sequence>
<evidence type="ECO:0000313" key="2">
    <source>
        <dbReference type="Proteomes" id="UP000276309"/>
    </source>
</evidence>
<dbReference type="InterPro" id="IPR011990">
    <property type="entry name" value="TPR-like_helical_dom_sf"/>
</dbReference>
<keyword evidence="2" id="KW-1185">Reference proteome</keyword>
<proteinExistence type="predicted"/>
<dbReference type="KEGG" id="emar:D1013_11440"/>
<dbReference type="Gene3D" id="1.25.40.390">
    <property type="match status" value="1"/>
</dbReference>
<dbReference type="SUPFAM" id="SSF48452">
    <property type="entry name" value="TPR-like"/>
    <property type="match status" value="1"/>
</dbReference>
<dbReference type="AlphaFoldDB" id="A0A3G2LBY7"/>
<dbReference type="Pfam" id="PF12771">
    <property type="entry name" value="SusD-like_2"/>
    <property type="match status" value="1"/>
</dbReference>
<reference evidence="1 2" key="1">
    <citation type="submission" date="2018-08" db="EMBL/GenBank/DDBJ databases">
        <title>The reduced genetic potential of extracellular carbohydrate catabolism in Euzebyella marina RN62, a Flavobacteriia bacterium isolated from the hadal water.</title>
        <authorList>
            <person name="Xue C."/>
        </authorList>
    </citation>
    <scope>NUCLEOTIDE SEQUENCE [LARGE SCALE GENOMIC DNA]</scope>
    <source>
        <strain evidence="1 2">RN62</strain>
    </source>
</reference>
<keyword evidence="1" id="KW-0449">Lipoprotein</keyword>
<dbReference type="RefSeq" id="WP_121850699.1">
    <property type="nucleotide sequence ID" value="NZ_CP032050.1"/>
</dbReference>
<gene>
    <name evidence="1" type="ORF">D1013_11440</name>
</gene>
<dbReference type="Proteomes" id="UP000276309">
    <property type="component" value="Chromosome"/>
</dbReference>